<dbReference type="PANTHER" id="PTHR30522:SF0">
    <property type="entry name" value="NUCLEOSIDE TRIPHOSPHATE PYROPHOSPHOHYDROLASE"/>
    <property type="match status" value="1"/>
</dbReference>
<dbReference type="CDD" id="cd11528">
    <property type="entry name" value="NTP-PPase_MazG_Nterm"/>
    <property type="match status" value="1"/>
</dbReference>
<reference evidence="2" key="1">
    <citation type="journal article" date="2021" name="Environ. Microbiol.">
        <title>Genomic characterization of three novel Desulfobacterota classes expand the metabolic and phylogenetic diversity of the phylum.</title>
        <authorList>
            <person name="Murphy C.L."/>
            <person name="Biggerstaff J."/>
            <person name="Eichhorn A."/>
            <person name="Ewing E."/>
            <person name="Shahan R."/>
            <person name="Soriano D."/>
            <person name="Stewart S."/>
            <person name="VanMol K."/>
            <person name="Walker R."/>
            <person name="Walters P."/>
            <person name="Elshahed M.S."/>
            <person name="Youssef N.H."/>
        </authorList>
    </citation>
    <scope>NUCLEOTIDE SEQUENCE</scope>
    <source>
        <strain evidence="2">Zod_Metabat.24</strain>
    </source>
</reference>
<dbReference type="CDD" id="cd11529">
    <property type="entry name" value="NTP-PPase_MazG_Cterm"/>
    <property type="match status" value="1"/>
</dbReference>
<dbReference type="GO" id="GO:0046047">
    <property type="term" value="P:TTP catabolic process"/>
    <property type="evidence" value="ECO:0007669"/>
    <property type="project" value="TreeGrafter"/>
</dbReference>
<gene>
    <name evidence="2" type="primary">mazG</name>
    <name evidence="2" type="ORF">JW984_07375</name>
</gene>
<sequence>MNFYGLVDLMARLRSPEGCAWDRAQKIEDLRPYIMEEAMELVSAIDSGDEKKIREELGDLLFEIIFVTKIEEEKGYFKIDDVISAIAEKMIERHPHVFGDGFADGKAPTKEEVNKRWEEIKAEKRGGGSVLDGVSEELPALLIAEKYGRRASDVGFDWEDVPGVIEKIEEEIAELKGAKAEGSQPEVEEEMGDLLFSVVNLCRFLGVNAELALRGANKKFSKRFREVESILNTRGVPVSAMKDMSIDQLEELWREAKDKE</sequence>
<dbReference type="Gene3D" id="1.10.287.1080">
    <property type="entry name" value="MazG-like"/>
    <property type="match status" value="2"/>
</dbReference>
<name>A0A9D8KF18_9DELT</name>
<dbReference type="FunFam" id="1.10.287.1080:FF:000003">
    <property type="entry name" value="Nucleoside triphosphate pyrophosphohydrolase"/>
    <property type="match status" value="1"/>
</dbReference>
<dbReference type="InterPro" id="IPR048011">
    <property type="entry name" value="NTP-PPase_MazG-like_C"/>
</dbReference>
<dbReference type="FunFam" id="1.10.287.1080:FF:000001">
    <property type="entry name" value="Nucleoside triphosphate pyrophosphohydrolase"/>
    <property type="match status" value="1"/>
</dbReference>
<dbReference type="Proteomes" id="UP000809273">
    <property type="component" value="Unassembled WGS sequence"/>
</dbReference>
<dbReference type="NCBIfam" id="NF007113">
    <property type="entry name" value="PRK09562.1"/>
    <property type="match status" value="1"/>
</dbReference>
<dbReference type="GO" id="GO:0006950">
    <property type="term" value="P:response to stress"/>
    <property type="evidence" value="ECO:0007669"/>
    <property type="project" value="UniProtKB-ARBA"/>
</dbReference>
<dbReference type="Pfam" id="PF03819">
    <property type="entry name" value="MazG"/>
    <property type="match status" value="2"/>
</dbReference>
<dbReference type="GO" id="GO:0047429">
    <property type="term" value="F:nucleoside triphosphate diphosphatase activity"/>
    <property type="evidence" value="ECO:0007669"/>
    <property type="project" value="UniProtKB-EC"/>
</dbReference>
<dbReference type="GO" id="GO:0046081">
    <property type="term" value="P:dUTP catabolic process"/>
    <property type="evidence" value="ECO:0007669"/>
    <property type="project" value="TreeGrafter"/>
</dbReference>
<dbReference type="InterPro" id="IPR048015">
    <property type="entry name" value="NTP-PPase_MazG-like_N"/>
</dbReference>
<organism evidence="2 3">
    <name type="scientific">Candidatus Zymogenus saltonus</name>
    <dbReference type="NCBI Taxonomy" id="2844893"/>
    <lineage>
        <taxon>Bacteria</taxon>
        <taxon>Deltaproteobacteria</taxon>
        <taxon>Candidatus Zymogenia</taxon>
        <taxon>Candidatus Zymogeniales</taxon>
        <taxon>Candidatus Zymogenaceae</taxon>
        <taxon>Candidatus Zymogenus</taxon>
    </lineage>
</organism>
<dbReference type="GO" id="GO:0046061">
    <property type="term" value="P:dATP catabolic process"/>
    <property type="evidence" value="ECO:0007669"/>
    <property type="project" value="TreeGrafter"/>
</dbReference>
<feature type="domain" description="NTP pyrophosphohydrolase MazG-like" evidence="1">
    <location>
        <begin position="25"/>
        <end position="98"/>
    </location>
</feature>
<dbReference type="GO" id="GO:0046076">
    <property type="term" value="P:dTTP catabolic process"/>
    <property type="evidence" value="ECO:0007669"/>
    <property type="project" value="TreeGrafter"/>
</dbReference>
<evidence type="ECO:0000259" key="1">
    <source>
        <dbReference type="Pfam" id="PF03819"/>
    </source>
</evidence>
<dbReference type="AlphaFoldDB" id="A0A9D8KF18"/>
<evidence type="ECO:0000313" key="3">
    <source>
        <dbReference type="Proteomes" id="UP000809273"/>
    </source>
</evidence>
<dbReference type="PANTHER" id="PTHR30522">
    <property type="entry name" value="NUCLEOSIDE TRIPHOSPHATE PYROPHOSPHOHYDROLASE"/>
    <property type="match status" value="1"/>
</dbReference>
<dbReference type="InterPro" id="IPR011551">
    <property type="entry name" value="NTP_PyrPHydrolase_MazG"/>
</dbReference>
<comment type="caution">
    <text evidence="2">The sequence shown here is derived from an EMBL/GenBank/DDBJ whole genome shotgun (WGS) entry which is preliminary data.</text>
</comment>
<accession>A0A9D8KF18</accession>
<protein>
    <submittedName>
        <fullName evidence="2">Nucleoside triphosphate pyrophosphohydrolase</fullName>
        <ecNumber evidence="2">3.6.1.9</ecNumber>
    </submittedName>
</protein>
<evidence type="ECO:0000313" key="2">
    <source>
        <dbReference type="EMBL" id="MBN1572998.1"/>
    </source>
</evidence>
<proteinExistence type="predicted"/>
<dbReference type="InterPro" id="IPR004518">
    <property type="entry name" value="MazG-like_dom"/>
</dbReference>
<reference evidence="2" key="2">
    <citation type="submission" date="2021-01" db="EMBL/GenBank/DDBJ databases">
        <authorList>
            <person name="Hahn C.R."/>
            <person name="Youssef N.H."/>
            <person name="Elshahed M."/>
        </authorList>
    </citation>
    <scope>NUCLEOTIDE SEQUENCE</scope>
    <source>
        <strain evidence="2">Zod_Metabat.24</strain>
    </source>
</reference>
<dbReference type="GO" id="GO:0006203">
    <property type="term" value="P:dGTP catabolic process"/>
    <property type="evidence" value="ECO:0007669"/>
    <property type="project" value="TreeGrafter"/>
</dbReference>
<dbReference type="EC" id="3.6.1.9" evidence="2"/>
<dbReference type="SUPFAM" id="SSF101386">
    <property type="entry name" value="all-alpha NTP pyrophosphatases"/>
    <property type="match status" value="2"/>
</dbReference>
<dbReference type="NCBIfam" id="TIGR00444">
    <property type="entry name" value="mazG"/>
    <property type="match status" value="1"/>
</dbReference>
<dbReference type="GO" id="GO:0046052">
    <property type="term" value="P:UTP catabolic process"/>
    <property type="evidence" value="ECO:0007669"/>
    <property type="project" value="TreeGrafter"/>
</dbReference>
<feature type="domain" description="NTP pyrophosphohydrolase MazG-like" evidence="1">
    <location>
        <begin position="165"/>
        <end position="224"/>
    </location>
</feature>
<keyword evidence="2" id="KW-0378">Hydrolase</keyword>
<dbReference type="EMBL" id="JAFGIX010000033">
    <property type="protein sequence ID" value="MBN1572998.1"/>
    <property type="molecule type" value="Genomic_DNA"/>
</dbReference>